<name>A0A834JQL9_VESVU</name>
<reference evidence="3" key="1">
    <citation type="journal article" date="2020" name="G3 (Bethesda)">
        <title>High-Quality Assemblies for Three Invasive Social Wasps from the &lt;i&gt;Vespula&lt;/i&gt; Genus.</title>
        <authorList>
            <person name="Harrop T.W.R."/>
            <person name="Guhlin J."/>
            <person name="McLaughlin G.M."/>
            <person name="Permina E."/>
            <person name="Stockwell P."/>
            <person name="Gilligan J."/>
            <person name="Le Lec M.F."/>
            <person name="Gruber M.A.M."/>
            <person name="Quinn O."/>
            <person name="Lovegrove M."/>
            <person name="Duncan E.J."/>
            <person name="Remnant E.J."/>
            <person name="Van Eeckhoven J."/>
            <person name="Graham B."/>
            <person name="Knapp R.A."/>
            <person name="Langford K.W."/>
            <person name="Kronenberg Z."/>
            <person name="Press M.O."/>
            <person name="Eacker S.M."/>
            <person name="Wilson-Rankin E.E."/>
            <person name="Purcell J."/>
            <person name="Lester P.J."/>
            <person name="Dearden P.K."/>
        </authorList>
    </citation>
    <scope>NUCLEOTIDE SEQUENCE</scope>
    <source>
        <strain evidence="3">Marl-1</strain>
    </source>
</reference>
<feature type="chain" id="PRO_5032649345" evidence="2">
    <location>
        <begin position="30"/>
        <end position="352"/>
    </location>
</feature>
<feature type="compositionally biased region" description="Low complexity" evidence="1">
    <location>
        <begin position="219"/>
        <end position="238"/>
    </location>
</feature>
<organism evidence="3 4">
    <name type="scientific">Vespula vulgaris</name>
    <name type="common">Yellow jacket</name>
    <name type="synonym">Wasp</name>
    <dbReference type="NCBI Taxonomy" id="7454"/>
    <lineage>
        <taxon>Eukaryota</taxon>
        <taxon>Metazoa</taxon>
        <taxon>Ecdysozoa</taxon>
        <taxon>Arthropoda</taxon>
        <taxon>Hexapoda</taxon>
        <taxon>Insecta</taxon>
        <taxon>Pterygota</taxon>
        <taxon>Neoptera</taxon>
        <taxon>Endopterygota</taxon>
        <taxon>Hymenoptera</taxon>
        <taxon>Apocrita</taxon>
        <taxon>Aculeata</taxon>
        <taxon>Vespoidea</taxon>
        <taxon>Vespidae</taxon>
        <taxon>Vespinae</taxon>
        <taxon>Vespula</taxon>
    </lineage>
</organism>
<keyword evidence="4" id="KW-1185">Reference proteome</keyword>
<dbReference type="Proteomes" id="UP000614350">
    <property type="component" value="Unassembled WGS sequence"/>
</dbReference>
<dbReference type="EMBL" id="JACSEA010000009">
    <property type="protein sequence ID" value="KAF7392754.1"/>
    <property type="molecule type" value="Genomic_DNA"/>
</dbReference>
<gene>
    <name evidence="3" type="ORF">HZH66_008587</name>
</gene>
<proteinExistence type="predicted"/>
<protein>
    <submittedName>
        <fullName evidence="3">Uncharacterized protein</fullName>
    </submittedName>
</protein>
<dbReference type="AlphaFoldDB" id="A0A834JQL9"/>
<feature type="compositionally biased region" description="Low complexity" evidence="1">
    <location>
        <begin position="180"/>
        <end position="198"/>
    </location>
</feature>
<accession>A0A834JQL9</accession>
<sequence>MLNRRNRPIDRLFAFIQIFLITVLPVCLAQFTIQGASDGNRVSQGLRYSEEKGIEYTDQSASLGAGDFTIQGATDGNSDFKIQGATDGHSNFQIQGPSQGAISTFNVQPPTDGHSQSIIRGPYDANHQAATKSLQYNDPSGLRVNWKSYNHDRQPRLHQAQTEAHYAEPAAQRAPPPVQHPAQAQAQQVQAKFQQEVPTPEYRGTKPRGGPSRHRRQAPQHPQHPQAQQPVQQPQYRRLSQPPTEPAPQYSTNLPNNLQALLKYQAQIPYNIIANQIRYVPDKPYVPQPIQQPNTQAAQPAQYQGQGDHYQGQASTYTQSQINTYQDYPQEQTAAYYGQGQGVRPVTENHQY</sequence>
<evidence type="ECO:0000256" key="2">
    <source>
        <dbReference type="SAM" id="SignalP"/>
    </source>
</evidence>
<evidence type="ECO:0000313" key="3">
    <source>
        <dbReference type="EMBL" id="KAF7392754.1"/>
    </source>
</evidence>
<feature type="region of interest" description="Disordered" evidence="1">
    <location>
        <begin position="292"/>
        <end position="311"/>
    </location>
</feature>
<feature type="region of interest" description="Disordered" evidence="1">
    <location>
        <begin position="154"/>
        <end position="253"/>
    </location>
</feature>
<feature type="signal peptide" evidence="2">
    <location>
        <begin position="1"/>
        <end position="29"/>
    </location>
</feature>
<evidence type="ECO:0000313" key="4">
    <source>
        <dbReference type="Proteomes" id="UP000614350"/>
    </source>
</evidence>
<evidence type="ECO:0000256" key="1">
    <source>
        <dbReference type="SAM" id="MobiDB-lite"/>
    </source>
</evidence>
<comment type="caution">
    <text evidence="3">The sequence shown here is derived from an EMBL/GenBank/DDBJ whole genome shotgun (WGS) entry which is preliminary data.</text>
</comment>
<keyword evidence="2" id="KW-0732">Signal</keyword>